<evidence type="ECO:0000256" key="6">
    <source>
        <dbReference type="ARBA" id="ARBA00049244"/>
    </source>
</evidence>
<feature type="domain" description="DNA-directed DNA polymerase family B exonuclease" evidence="9">
    <location>
        <begin position="118"/>
        <end position="340"/>
    </location>
</feature>
<dbReference type="Gene3D" id="3.30.420.10">
    <property type="entry name" value="Ribonuclease H-like superfamily/Ribonuclease H"/>
    <property type="match status" value="1"/>
</dbReference>
<dbReference type="InterPro" id="IPR043502">
    <property type="entry name" value="DNA/RNA_pol_sf"/>
</dbReference>
<dbReference type="InterPro" id="IPR006134">
    <property type="entry name" value="DNA-dir_DNA_pol_B_multi_dom"/>
</dbReference>
<dbReference type="PANTHER" id="PTHR10322">
    <property type="entry name" value="DNA POLYMERASE CATALYTIC SUBUNIT"/>
    <property type="match status" value="1"/>
</dbReference>
<keyword evidence="2 7" id="KW-0808">Transferase</keyword>
<comment type="similarity">
    <text evidence="1 7">Belongs to the DNA polymerase type-B family.</text>
</comment>
<protein>
    <recommendedName>
        <fullName evidence="7">DNA polymerase</fullName>
        <ecNumber evidence="7">2.7.7.7</ecNumber>
    </recommendedName>
</protein>
<dbReference type="PROSITE" id="PS00116">
    <property type="entry name" value="DNA_POLYMERASE_B"/>
    <property type="match status" value="1"/>
</dbReference>
<dbReference type="SUPFAM" id="SSF56672">
    <property type="entry name" value="DNA/RNA polymerases"/>
    <property type="match status" value="1"/>
</dbReference>
<dbReference type="CDD" id="cd05783">
    <property type="entry name" value="DNA_polB_B1_exo"/>
    <property type="match status" value="1"/>
</dbReference>
<dbReference type="InterPro" id="IPR036397">
    <property type="entry name" value="RNaseH_sf"/>
</dbReference>
<dbReference type="Gene3D" id="1.10.287.1390">
    <property type="match status" value="2"/>
</dbReference>
<dbReference type="GO" id="GO:0000166">
    <property type="term" value="F:nucleotide binding"/>
    <property type="evidence" value="ECO:0007669"/>
    <property type="project" value="InterPro"/>
</dbReference>
<sequence length="852" mass="97523">MSNQQEENKTENMPYGLLISATYNSQKNAAILKFYEPISQRIFLWADKSGHKPYCYSKLSPDEIPTEISERDDVIEIKQVKLLDILHDKPINVSKILVKDPLAIGGTQTSKSIRNLIDTWESDIKYYETYLYDSSLIVGKYYKIENDAVVPYDLEISDETKLSLKTMLLDKQSDTNLPDTKQFDEHVSQWANLLNQPIPKIKRISLDIEVESEIGRIPDPKIAEKRITAVGFEGSDGLKQVFVLRKSGIEEGVNELLPGVKIVFYEETKEKEMILDTFELMKKYPLLITYNGDGFDLPYLYNRASRLGIDRQKNPLYMMRDSATLTDGVHLDLYRTMSNRAFQIYAFGQKYSDFSLNSVSKGLLGEEKIDYGVELNDLTLYQTANYCQNDARLTYNLTAFNNDLLMNLLIVISRIARMPIDDISRMGVSQWIRSLLYYEHRQNGILIPRRQELDNRSSNVLNDAVIKDKKFRGGLVVEPEEGIHFDVTVMDFASLYPSIIKVKNLSYETVRCSHDACKKNTIPQTNHWVCTKKNGLTSVLIGSLRDLRVNYYKNMAKNDTLTVEEKQLFTVVSQALKVILNASYGVMGAEIFPLYFLPAAEATTATGRHIILDTIDKCKESGIGVLYGDTDSLFVKKPTPKQIEDIITKAKMDHNVELEIEKEYRYVVLSRRKKNYLGVTKNGKVDVKGLTGKKSHTPPFIKTLFYELLDILSEIKTAEEFKRAKNKISDKISECARKVQAKEIPLQDLAFNVMISKAPRDYTKTVPQHIRAAKQLETIREIKKGDIISYVKILNKPGVRPTEMARKSEIDTSKYMEFMESTLDQLTSSMDLDFDTILGKPKQTGLEQFFWN</sequence>
<dbReference type="InterPro" id="IPR050240">
    <property type="entry name" value="DNA_pol_type-B"/>
</dbReference>
<dbReference type="Gene3D" id="3.30.342.10">
    <property type="entry name" value="DNA Polymerase, chain B, domain 1"/>
    <property type="match status" value="1"/>
</dbReference>
<feature type="domain" description="DNA-directed DNA polymerase family B multifunctional" evidence="8">
    <location>
        <begin position="427"/>
        <end position="816"/>
    </location>
</feature>
<dbReference type="Gene3D" id="1.10.287.690">
    <property type="entry name" value="Helix hairpin bin"/>
    <property type="match status" value="1"/>
</dbReference>
<dbReference type="InterPro" id="IPR017964">
    <property type="entry name" value="DNA-dir_DNA_pol_B_CS"/>
</dbReference>
<evidence type="ECO:0000259" key="8">
    <source>
        <dbReference type="Pfam" id="PF00136"/>
    </source>
</evidence>
<dbReference type="PRINTS" id="PR00106">
    <property type="entry name" value="DNAPOLB"/>
</dbReference>
<dbReference type="EMBL" id="KF900835">
    <property type="protein sequence ID" value="AIF08562.1"/>
    <property type="molecule type" value="Genomic_DNA"/>
</dbReference>
<dbReference type="Pfam" id="PF00136">
    <property type="entry name" value="DNA_pol_B"/>
    <property type="match status" value="1"/>
</dbReference>
<evidence type="ECO:0000256" key="1">
    <source>
        <dbReference type="ARBA" id="ARBA00005755"/>
    </source>
</evidence>
<keyword evidence="5 7" id="KW-0238">DNA-binding</keyword>
<dbReference type="PANTHER" id="PTHR10322:SF20">
    <property type="entry name" value="DNA POLYMERASE 1"/>
    <property type="match status" value="1"/>
</dbReference>
<dbReference type="InterPro" id="IPR023211">
    <property type="entry name" value="DNA_pol_palm_dom_sf"/>
</dbReference>
<gene>
    <name evidence="10" type="primary">DPA</name>
    <name evidence="10" type="synonym">polB1</name>
</gene>
<dbReference type="GO" id="GO:0003677">
    <property type="term" value="F:DNA binding"/>
    <property type="evidence" value="ECO:0007669"/>
    <property type="project" value="UniProtKB-KW"/>
</dbReference>
<proteinExistence type="inferred from homology"/>
<dbReference type="Pfam" id="PF03104">
    <property type="entry name" value="DNA_pol_B_exo1"/>
    <property type="match status" value="1"/>
</dbReference>
<dbReference type="EC" id="2.7.7.7" evidence="7"/>
<name>A0A075H213_9ARCH</name>
<dbReference type="Gene3D" id="3.90.1600.10">
    <property type="entry name" value="Palm domain of DNA polymerase"/>
    <property type="match status" value="1"/>
</dbReference>
<comment type="catalytic activity">
    <reaction evidence="6 7">
        <text>DNA(n) + a 2'-deoxyribonucleoside 5'-triphosphate = DNA(n+1) + diphosphate</text>
        <dbReference type="Rhea" id="RHEA:22508"/>
        <dbReference type="Rhea" id="RHEA-COMP:17339"/>
        <dbReference type="Rhea" id="RHEA-COMP:17340"/>
        <dbReference type="ChEBI" id="CHEBI:33019"/>
        <dbReference type="ChEBI" id="CHEBI:61560"/>
        <dbReference type="ChEBI" id="CHEBI:173112"/>
        <dbReference type="EC" id="2.7.7.7"/>
    </reaction>
</comment>
<reference evidence="10" key="1">
    <citation type="journal article" date="2014" name="Genome Biol. Evol.">
        <title>Pangenome evidence for extensive interdomain horizontal transfer affecting lineage core and shell genes in uncultured planktonic thaumarchaeota and euryarchaeota.</title>
        <authorList>
            <person name="Deschamps P."/>
            <person name="Zivanovic Y."/>
            <person name="Moreira D."/>
            <person name="Rodriguez-Valera F."/>
            <person name="Lopez-Garcia P."/>
        </authorList>
    </citation>
    <scope>NUCLEOTIDE SEQUENCE</scope>
</reference>
<keyword evidence="3 7" id="KW-0548">Nucleotidyltransferase</keyword>
<dbReference type="NCBIfam" id="NF004417">
    <property type="entry name" value="PRK05761.1-3"/>
    <property type="match status" value="1"/>
</dbReference>
<evidence type="ECO:0000256" key="3">
    <source>
        <dbReference type="ARBA" id="ARBA00022695"/>
    </source>
</evidence>
<dbReference type="InterPro" id="IPR006133">
    <property type="entry name" value="DNA-dir_DNA_pol_B_exonuc"/>
</dbReference>
<dbReference type="SUPFAM" id="SSF53098">
    <property type="entry name" value="Ribonuclease H-like"/>
    <property type="match status" value="1"/>
</dbReference>
<accession>A0A075H213</accession>
<evidence type="ECO:0000256" key="4">
    <source>
        <dbReference type="ARBA" id="ARBA00022932"/>
    </source>
</evidence>
<dbReference type="SMART" id="SM00486">
    <property type="entry name" value="POLBc"/>
    <property type="match status" value="1"/>
</dbReference>
<evidence type="ECO:0000256" key="7">
    <source>
        <dbReference type="RuleBase" id="RU000442"/>
    </source>
</evidence>
<organism evidence="10">
    <name type="scientific">uncultured marine thaumarchaeote KM3_31_F03</name>
    <dbReference type="NCBI Taxonomy" id="1456119"/>
    <lineage>
        <taxon>Archaea</taxon>
        <taxon>Nitrososphaerota</taxon>
        <taxon>environmental samples</taxon>
    </lineage>
</organism>
<keyword evidence="4 7" id="KW-0239">DNA-directed DNA polymerase</keyword>
<evidence type="ECO:0000313" key="10">
    <source>
        <dbReference type="EMBL" id="AIF08562.1"/>
    </source>
</evidence>
<dbReference type="GO" id="GO:0003887">
    <property type="term" value="F:DNA-directed DNA polymerase activity"/>
    <property type="evidence" value="ECO:0007669"/>
    <property type="project" value="UniProtKB-KW"/>
</dbReference>
<dbReference type="InterPro" id="IPR012337">
    <property type="entry name" value="RNaseH-like_sf"/>
</dbReference>
<dbReference type="AlphaFoldDB" id="A0A075H213"/>
<evidence type="ECO:0000256" key="2">
    <source>
        <dbReference type="ARBA" id="ARBA00022679"/>
    </source>
</evidence>
<dbReference type="FunFam" id="1.10.287.690:FF:000011">
    <property type="entry name" value="DNA polymerase"/>
    <property type="match status" value="1"/>
</dbReference>
<evidence type="ECO:0000256" key="5">
    <source>
        <dbReference type="ARBA" id="ARBA00023125"/>
    </source>
</evidence>
<dbReference type="InterPro" id="IPR006172">
    <property type="entry name" value="DNA-dir_DNA_pol_B"/>
</dbReference>
<dbReference type="GO" id="GO:0006261">
    <property type="term" value="P:DNA-templated DNA replication"/>
    <property type="evidence" value="ECO:0007669"/>
    <property type="project" value="TreeGrafter"/>
</dbReference>
<evidence type="ECO:0000259" key="9">
    <source>
        <dbReference type="Pfam" id="PF03104"/>
    </source>
</evidence>
<keyword evidence="7" id="KW-0235">DNA replication</keyword>